<evidence type="ECO:0000256" key="5">
    <source>
        <dbReference type="ARBA" id="ARBA00023136"/>
    </source>
</evidence>
<feature type="transmembrane region" description="Helical" evidence="6">
    <location>
        <begin position="427"/>
        <end position="448"/>
    </location>
</feature>
<accession>A0A1B6C0Q8</accession>
<sequence length="453" mass="50841">MGRIVYSDDNLLSNIIKLAKNDGYTPGLILGQNSGQKDYVTHLACTPVSKIKENKDVENIKIIHTVKKISDIEEIWLADHALQVTRMLPGGMWVLGLFIIGPGDIFSDQSCHSKLNSILFSINKHLSSNPHLYGNGPSSEKLIFHLSSSSQKYICKSFDISIAGSAYRPVDWRFQGHNKWHQIECQYDFEQFAIYHVTEKRANLSLKKQLKEILNRVNDNVKNAICVIDGEIKEESAILENTSKGKKEKSELYPLNVNLYVPNELEVFSEDDLKVVDLIGEMKCTGVLSSIVFLHQKAMVKEVIQAVKEDIIRSWAARLEMHWDSLVEEEVGTPEEVMVVHEPPRRILIPLPHSKVAFTDYLFPGESSSEALIFLQELLGIRGNESIVLKDLEGQPDFFSDIENLTSTEPSKSENTIDSSSSTNSSILISGILVALVTLILSFIIKLYGNSHS</sequence>
<evidence type="ECO:0000256" key="2">
    <source>
        <dbReference type="ARBA" id="ARBA00010131"/>
    </source>
</evidence>
<dbReference type="Pfam" id="PF14778">
    <property type="entry name" value="ODR4-like"/>
    <property type="match status" value="1"/>
</dbReference>
<organism evidence="7">
    <name type="scientific">Clastoptera arizonana</name>
    <name type="common">Arizona spittle bug</name>
    <dbReference type="NCBI Taxonomy" id="38151"/>
    <lineage>
        <taxon>Eukaryota</taxon>
        <taxon>Metazoa</taxon>
        <taxon>Ecdysozoa</taxon>
        <taxon>Arthropoda</taxon>
        <taxon>Hexapoda</taxon>
        <taxon>Insecta</taxon>
        <taxon>Pterygota</taxon>
        <taxon>Neoptera</taxon>
        <taxon>Paraneoptera</taxon>
        <taxon>Hemiptera</taxon>
        <taxon>Auchenorrhyncha</taxon>
        <taxon>Cercopoidea</taxon>
        <taxon>Clastopteridae</taxon>
        <taxon>Clastoptera</taxon>
    </lineage>
</organism>
<protein>
    <recommendedName>
        <fullName evidence="8">Protein odr-4 homolog</fullName>
    </recommendedName>
</protein>
<comment type="similarity">
    <text evidence="2">Belongs to the ODR-4 family.</text>
</comment>
<dbReference type="AlphaFoldDB" id="A0A1B6C0Q8"/>
<dbReference type="PANTHER" id="PTHR33966">
    <property type="entry name" value="PROTEIN ODR-4 HOMOLOG"/>
    <property type="match status" value="1"/>
</dbReference>
<evidence type="ECO:0000256" key="4">
    <source>
        <dbReference type="ARBA" id="ARBA00022989"/>
    </source>
</evidence>
<dbReference type="PANTHER" id="PTHR33966:SF1">
    <property type="entry name" value="PROTEIN ODR-4 HOMOLOG"/>
    <property type="match status" value="1"/>
</dbReference>
<reference evidence="7" key="1">
    <citation type="submission" date="2015-12" db="EMBL/GenBank/DDBJ databases">
        <title>De novo transcriptome assembly of four potential Pierce s Disease insect vectors from Arizona vineyards.</title>
        <authorList>
            <person name="Tassone E.E."/>
        </authorList>
    </citation>
    <scope>NUCLEOTIDE SEQUENCE</scope>
</reference>
<evidence type="ECO:0008006" key="8">
    <source>
        <dbReference type="Google" id="ProtNLM"/>
    </source>
</evidence>
<keyword evidence="3 6" id="KW-0812">Transmembrane</keyword>
<keyword evidence="4 6" id="KW-1133">Transmembrane helix</keyword>
<name>A0A1B6C0Q8_9HEMI</name>
<proteinExistence type="inferred from homology"/>
<keyword evidence="5 6" id="KW-0472">Membrane</keyword>
<dbReference type="GO" id="GO:0012505">
    <property type="term" value="C:endomembrane system"/>
    <property type="evidence" value="ECO:0007669"/>
    <property type="project" value="TreeGrafter"/>
</dbReference>
<evidence type="ECO:0000256" key="6">
    <source>
        <dbReference type="SAM" id="Phobius"/>
    </source>
</evidence>
<dbReference type="EMBL" id="GEDC01030197">
    <property type="protein sequence ID" value="JAS07101.1"/>
    <property type="molecule type" value="Transcribed_RNA"/>
</dbReference>
<dbReference type="GO" id="GO:0016020">
    <property type="term" value="C:membrane"/>
    <property type="evidence" value="ECO:0007669"/>
    <property type="project" value="UniProtKB-SubCell"/>
</dbReference>
<evidence type="ECO:0000256" key="1">
    <source>
        <dbReference type="ARBA" id="ARBA00004370"/>
    </source>
</evidence>
<comment type="subcellular location">
    <subcellularLocation>
        <location evidence="1">Membrane</location>
    </subcellularLocation>
</comment>
<evidence type="ECO:0000313" key="7">
    <source>
        <dbReference type="EMBL" id="JAS07101.1"/>
    </source>
</evidence>
<dbReference type="InterPro" id="IPR029454">
    <property type="entry name" value="ODR-4-like"/>
</dbReference>
<dbReference type="GO" id="GO:0008104">
    <property type="term" value="P:intracellular protein localization"/>
    <property type="evidence" value="ECO:0007669"/>
    <property type="project" value="TreeGrafter"/>
</dbReference>
<evidence type="ECO:0000256" key="3">
    <source>
        <dbReference type="ARBA" id="ARBA00022692"/>
    </source>
</evidence>
<gene>
    <name evidence="7" type="ORF">g.41852</name>
</gene>